<dbReference type="RefSeq" id="WP_340196553.1">
    <property type="nucleotide sequence ID" value="NZ_JBBKAP010000041.1"/>
</dbReference>
<dbReference type="Proteomes" id="UP001370299">
    <property type="component" value="Unassembled WGS sequence"/>
</dbReference>
<feature type="region of interest" description="Disordered" evidence="1">
    <location>
        <begin position="37"/>
        <end position="119"/>
    </location>
</feature>
<gene>
    <name evidence="4" type="ORF">WMN62_06950</name>
</gene>
<proteinExistence type="predicted"/>
<evidence type="ECO:0000256" key="1">
    <source>
        <dbReference type="SAM" id="MobiDB-lite"/>
    </source>
</evidence>
<feature type="signal peptide" evidence="3">
    <location>
        <begin position="1"/>
        <end position="37"/>
    </location>
</feature>
<protein>
    <submittedName>
        <fullName evidence="4">Ig domain-containing protein</fullName>
    </submittedName>
</protein>
<evidence type="ECO:0000256" key="2">
    <source>
        <dbReference type="SAM" id="Phobius"/>
    </source>
</evidence>
<organism evidence="4 5">
    <name type="scientific">Curtobacterium citreum</name>
    <dbReference type="NCBI Taxonomy" id="2036"/>
    <lineage>
        <taxon>Bacteria</taxon>
        <taxon>Bacillati</taxon>
        <taxon>Actinomycetota</taxon>
        <taxon>Actinomycetes</taxon>
        <taxon>Micrococcales</taxon>
        <taxon>Microbacteriaceae</taxon>
        <taxon>Curtobacterium</taxon>
    </lineage>
</organism>
<dbReference type="EMBL" id="JBBLYY010000036">
    <property type="protein sequence ID" value="MEK0171201.1"/>
    <property type="molecule type" value="Genomic_DNA"/>
</dbReference>
<keyword evidence="2" id="KW-0812">Transmembrane</keyword>
<evidence type="ECO:0000256" key="3">
    <source>
        <dbReference type="SAM" id="SignalP"/>
    </source>
</evidence>
<feature type="transmembrane region" description="Helical" evidence="2">
    <location>
        <begin position="528"/>
        <end position="548"/>
    </location>
</feature>
<dbReference type="InterPro" id="IPR015919">
    <property type="entry name" value="Cadherin-like_sf"/>
</dbReference>
<keyword evidence="2" id="KW-1133">Transmembrane helix</keyword>
<feature type="chain" id="PRO_5045058739" evidence="3">
    <location>
        <begin position="38"/>
        <end position="555"/>
    </location>
</feature>
<keyword evidence="5" id="KW-1185">Reference proteome</keyword>
<accession>A0ABU8YAU0</accession>
<evidence type="ECO:0000313" key="4">
    <source>
        <dbReference type="EMBL" id="MEK0171201.1"/>
    </source>
</evidence>
<dbReference type="Gene3D" id="2.60.40.10">
    <property type="entry name" value="Immunoglobulins"/>
    <property type="match status" value="1"/>
</dbReference>
<sequence>MRHSASTVRRACAVGTTAALVALTTGLGLVTATAAHAEPATDPTASTATSAPAATDTPAPTADEAAGPTTDAPAPSSAETAPAAETGATPEPTAPAVDEALPAAPTPTVPTPTPTDAPTAQQAVAPAVTITGDTEVGAVVTAVPTGFDEDSAFRYVWTEVGSTAVLATSGSYTIDAAQAGEQLTVQVTGALSDGSTATVSATSTAVTQDPVFVDAAGEPVTAGTEQDDALPLQATAGEPFSYTFRAQGSPAPTYELAWYSGDDDGDVVMTKSQAAALDAGSSSGPGWTIGFGFQPDDTDEEFGPEIQLPDGITFDAATGELSGTATTASWYEFAVTATSGTESVTQYVELTVDPAAAFGVQVFTLDAESIDAPKKTMWIIGTDGTVLTVKLTTDEDGSFGGLDVVDGGRPTVAQGGTLVVSGNLVDRFGNPIDFADEDGNPVWTPIVTSDVASDVIAPYTEFDAESAVGVTFPHASTHTLTVGGEGLQSTSFPVDVRPTVPTVPTVAVAGATPTTGQLAYTGSDAVGALPWAVGLVLVGAGLLGARAVRRRRAAL</sequence>
<dbReference type="SUPFAM" id="SSF49313">
    <property type="entry name" value="Cadherin-like"/>
    <property type="match status" value="1"/>
</dbReference>
<feature type="compositionally biased region" description="Low complexity" evidence="1">
    <location>
        <begin position="37"/>
        <end position="103"/>
    </location>
</feature>
<evidence type="ECO:0000313" key="5">
    <source>
        <dbReference type="Proteomes" id="UP001370299"/>
    </source>
</evidence>
<feature type="compositionally biased region" description="Pro residues" evidence="1">
    <location>
        <begin position="104"/>
        <end position="115"/>
    </location>
</feature>
<name>A0ABU8YAU0_9MICO</name>
<dbReference type="Gene3D" id="2.60.40.2700">
    <property type="match status" value="1"/>
</dbReference>
<dbReference type="InterPro" id="IPR013783">
    <property type="entry name" value="Ig-like_fold"/>
</dbReference>
<keyword evidence="2" id="KW-0472">Membrane</keyword>
<keyword evidence="3" id="KW-0732">Signal</keyword>
<comment type="caution">
    <text evidence="4">The sequence shown here is derived from an EMBL/GenBank/DDBJ whole genome shotgun (WGS) entry which is preliminary data.</text>
</comment>
<reference evidence="4 5" key="1">
    <citation type="submission" date="2024-03" db="EMBL/GenBank/DDBJ databases">
        <title>Whole genomes of four grape xylem sap localized bacterial endophytes.</title>
        <authorList>
            <person name="Kumar G."/>
            <person name="Savka M.A."/>
        </authorList>
    </citation>
    <scope>NUCLEOTIDE SEQUENCE [LARGE SCALE GENOMIC DNA]</scope>
    <source>
        <strain evidence="4 5">RIT_GXS8</strain>
    </source>
</reference>
<dbReference type="Pfam" id="PF05345">
    <property type="entry name" value="He_PIG"/>
    <property type="match status" value="1"/>
</dbReference>